<feature type="region of interest" description="Disordered" evidence="3">
    <location>
        <begin position="1"/>
        <end position="105"/>
    </location>
</feature>
<dbReference type="RefSeq" id="XP_020908182.1">
    <property type="nucleotide sequence ID" value="XM_021052523.2"/>
</dbReference>
<dbReference type="PROSITE" id="PS50196">
    <property type="entry name" value="RANBD1"/>
    <property type="match status" value="1"/>
</dbReference>
<feature type="compositionally biased region" description="Basic and acidic residues" evidence="3">
    <location>
        <begin position="437"/>
        <end position="462"/>
    </location>
</feature>
<dbReference type="OrthoDB" id="185618at2759"/>
<feature type="compositionally biased region" description="Basic and acidic residues" evidence="3">
    <location>
        <begin position="47"/>
        <end position="73"/>
    </location>
</feature>
<protein>
    <recommendedName>
        <fullName evidence="4">RanBD1 domain-containing protein</fullName>
    </recommendedName>
</protein>
<feature type="region of interest" description="Disordered" evidence="3">
    <location>
        <begin position="432"/>
        <end position="501"/>
    </location>
</feature>
<evidence type="ECO:0000313" key="6">
    <source>
        <dbReference type="Proteomes" id="UP000887567"/>
    </source>
</evidence>
<dbReference type="Gene3D" id="2.30.29.30">
    <property type="entry name" value="Pleckstrin-homology domain (PH domain)/Phosphotyrosine-binding domain (PTB)"/>
    <property type="match status" value="1"/>
</dbReference>
<accession>A0A913XQP7</accession>
<dbReference type="InterPro" id="IPR000156">
    <property type="entry name" value="Ran_bind_dom"/>
</dbReference>
<dbReference type="PANTHER" id="PTHR23138:SF142">
    <property type="entry name" value="RAN-BINDING PROTEIN 3B-RELATED"/>
    <property type="match status" value="1"/>
</dbReference>
<organism evidence="5 6">
    <name type="scientific">Exaiptasia diaphana</name>
    <name type="common">Tropical sea anemone</name>
    <name type="synonym">Aiptasia pulchella</name>
    <dbReference type="NCBI Taxonomy" id="2652724"/>
    <lineage>
        <taxon>Eukaryota</taxon>
        <taxon>Metazoa</taxon>
        <taxon>Cnidaria</taxon>
        <taxon>Anthozoa</taxon>
        <taxon>Hexacorallia</taxon>
        <taxon>Actiniaria</taxon>
        <taxon>Aiptasiidae</taxon>
        <taxon>Exaiptasia</taxon>
    </lineage>
</organism>
<keyword evidence="6" id="KW-1185">Reference proteome</keyword>
<dbReference type="InterPro" id="IPR045255">
    <property type="entry name" value="RanBP1-like"/>
</dbReference>
<evidence type="ECO:0000259" key="4">
    <source>
        <dbReference type="PROSITE" id="PS50196"/>
    </source>
</evidence>
<dbReference type="GO" id="GO:0005634">
    <property type="term" value="C:nucleus"/>
    <property type="evidence" value="ECO:0007669"/>
    <property type="project" value="UniProtKB-SubCell"/>
</dbReference>
<dbReference type="GO" id="GO:0006611">
    <property type="term" value="P:protein export from nucleus"/>
    <property type="evidence" value="ECO:0007669"/>
    <property type="project" value="TreeGrafter"/>
</dbReference>
<dbReference type="GeneID" id="110246204"/>
<feature type="region of interest" description="Disordered" evidence="3">
    <location>
        <begin position="138"/>
        <end position="180"/>
    </location>
</feature>
<evidence type="ECO:0000313" key="5">
    <source>
        <dbReference type="EnsemblMetazoa" id="XP_020908182.1"/>
    </source>
</evidence>
<dbReference type="Pfam" id="PF00638">
    <property type="entry name" value="Ran_BP1"/>
    <property type="match status" value="1"/>
</dbReference>
<comment type="subcellular location">
    <subcellularLocation>
        <location evidence="1">Nucleus</location>
    </subcellularLocation>
</comment>
<feature type="domain" description="RanBD1" evidence="4">
    <location>
        <begin position="294"/>
        <end position="386"/>
    </location>
</feature>
<evidence type="ECO:0000256" key="3">
    <source>
        <dbReference type="SAM" id="MobiDB-lite"/>
    </source>
</evidence>
<dbReference type="PANTHER" id="PTHR23138">
    <property type="entry name" value="RAN BINDING PROTEIN"/>
    <property type="match status" value="1"/>
</dbReference>
<feature type="compositionally biased region" description="Basic and acidic residues" evidence="3">
    <location>
        <begin position="492"/>
        <end position="501"/>
    </location>
</feature>
<proteinExistence type="predicted"/>
<dbReference type="Proteomes" id="UP000887567">
    <property type="component" value="Unplaced"/>
</dbReference>
<feature type="compositionally biased region" description="Acidic residues" evidence="3">
    <location>
        <begin position="74"/>
        <end position="83"/>
    </location>
</feature>
<keyword evidence="2" id="KW-0539">Nucleus</keyword>
<dbReference type="CDD" id="cd13180">
    <property type="entry name" value="RanBD_RanBP3"/>
    <property type="match status" value="1"/>
</dbReference>
<dbReference type="OMA" id="ANENTHE"/>
<dbReference type="EnsemblMetazoa" id="XM_021052523.2">
    <property type="protein sequence ID" value="XP_020908182.1"/>
    <property type="gene ID" value="LOC110246204"/>
</dbReference>
<evidence type="ECO:0000256" key="2">
    <source>
        <dbReference type="ARBA" id="ARBA00023242"/>
    </source>
</evidence>
<sequence>MAETSAPFEESAQIGAQASVVAPPKFVFGQSMSERVKDPSCSAANENTHENQDTNGSDMKEEDRTSAKKRPAEDDNDKEDTSESDIPSSPSHPEGPTSPVKKVAKVFKWTEEEDEEPKQFKLKPSILTQVAKNLTGTAARCSKDEDSNSATTLPKTFGLSTSESSSNETRTGASAPEPIIGTSKNYFQMFLEKNNESIEKQKAGSFVFGCNMSDRVTFATHTDDEKNESSENTDKQETEEPTPSEDPPQVTSVDKEPKTLEQVAKSCVNEDGPKSPTSSPDKHHLSLAEAAKVYEDTAVPSKSKLEHVEVVTGEEEERNVLKVNCRLFMFDVDNHSWREKGRGLLRLNDMCQSSSESTFQSRLIMRTQGHLRVTLNTKLWPEMTLERANERSLRITGFDADNDVKIYLIMAGPKDIQQLFTAIDRRIQSLKLNKGQQHSEADSTADTSKETDENIDTKKDVEQEVDSESTSTENRRVIGQDSSSNDSCPVVRSKDSFSDDE</sequence>
<dbReference type="AlphaFoldDB" id="A0A913XQP7"/>
<feature type="compositionally biased region" description="Low complexity" evidence="3">
    <location>
        <begin position="160"/>
        <end position="169"/>
    </location>
</feature>
<dbReference type="SUPFAM" id="SSF50729">
    <property type="entry name" value="PH domain-like"/>
    <property type="match status" value="1"/>
</dbReference>
<feature type="region of interest" description="Disordered" evidence="3">
    <location>
        <begin position="218"/>
        <end position="256"/>
    </location>
</feature>
<dbReference type="KEGG" id="epa:110246204"/>
<dbReference type="InterPro" id="IPR011993">
    <property type="entry name" value="PH-like_dom_sf"/>
</dbReference>
<feature type="compositionally biased region" description="Basic and acidic residues" evidence="3">
    <location>
        <begin position="221"/>
        <end position="238"/>
    </location>
</feature>
<evidence type="ECO:0000256" key="1">
    <source>
        <dbReference type="ARBA" id="ARBA00004123"/>
    </source>
</evidence>
<name>A0A913XQP7_EXADI</name>
<dbReference type="SMART" id="SM00160">
    <property type="entry name" value="RanBD"/>
    <property type="match status" value="1"/>
</dbReference>
<reference evidence="5" key="1">
    <citation type="submission" date="2022-11" db="UniProtKB">
        <authorList>
            <consortium name="EnsemblMetazoa"/>
        </authorList>
    </citation>
    <scope>IDENTIFICATION</scope>
</reference>